<dbReference type="GO" id="GO:0004497">
    <property type="term" value="F:monooxygenase activity"/>
    <property type="evidence" value="ECO:0007669"/>
    <property type="project" value="UniProtKB-KW"/>
</dbReference>
<dbReference type="SUPFAM" id="SSF48264">
    <property type="entry name" value="Cytochrome P450"/>
    <property type="match status" value="1"/>
</dbReference>
<evidence type="ECO:0000313" key="7">
    <source>
        <dbReference type="Proteomes" id="UP000785200"/>
    </source>
</evidence>
<keyword evidence="5" id="KW-0560">Oxidoreductase</keyword>
<dbReference type="Gene3D" id="1.10.630.10">
    <property type="entry name" value="Cytochrome P450"/>
    <property type="match status" value="1"/>
</dbReference>
<dbReference type="Proteomes" id="UP000785200">
    <property type="component" value="Unassembled WGS sequence"/>
</dbReference>
<evidence type="ECO:0000256" key="1">
    <source>
        <dbReference type="ARBA" id="ARBA00001971"/>
    </source>
</evidence>
<proteinExistence type="inferred from homology"/>
<gene>
    <name evidence="6" type="ORF">D0Z07_5304</name>
</gene>
<dbReference type="InterPro" id="IPR001128">
    <property type="entry name" value="Cyt_P450"/>
</dbReference>
<organism evidence="6 7">
    <name type="scientific">Hyphodiscus hymeniophilus</name>
    <dbReference type="NCBI Taxonomy" id="353542"/>
    <lineage>
        <taxon>Eukaryota</taxon>
        <taxon>Fungi</taxon>
        <taxon>Dikarya</taxon>
        <taxon>Ascomycota</taxon>
        <taxon>Pezizomycotina</taxon>
        <taxon>Leotiomycetes</taxon>
        <taxon>Helotiales</taxon>
        <taxon>Hyphodiscaceae</taxon>
        <taxon>Hyphodiscus</taxon>
    </lineage>
</organism>
<name>A0A9P6VHV9_9HELO</name>
<keyword evidence="7" id="KW-1185">Reference proteome</keyword>
<dbReference type="PANTHER" id="PTHR24305:SF152">
    <property type="entry name" value="P450, PUTATIVE (EUROFUNG)-RELATED"/>
    <property type="match status" value="1"/>
</dbReference>
<dbReference type="InterPro" id="IPR002401">
    <property type="entry name" value="Cyt_P450_E_grp-I"/>
</dbReference>
<evidence type="ECO:0000256" key="4">
    <source>
        <dbReference type="PIRSR" id="PIRSR602401-1"/>
    </source>
</evidence>
<dbReference type="InterPro" id="IPR036396">
    <property type="entry name" value="Cyt_P450_sf"/>
</dbReference>
<evidence type="ECO:0000256" key="5">
    <source>
        <dbReference type="RuleBase" id="RU000461"/>
    </source>
</evidence>
<comment type="similarity">
    <text evidence="5">Belongs to the cytochrome P450 family.</text>
</comment>
<dbReference type="AlphaFoldDB" id="A0A9P6VHV9"/>
<keyword evidence="3 4" id="KW-0408">Iron</keyword>
<dbReference type="PANTHER" id="PTHR24305">
    <property type="entry name" value="CYTOCHROME P450"/>
    <property type="match status" value="1"/>
</dbReference>
<dbReference type="InterPro" id="IPR017972">
    <property type="entry name" value="Cyt_P450_CS"/>
</dbReference>
<evidence type="ECO:0000256" key="2">
    <source>
        <dbReference type="ARBA" id="ARBA00022723"/>
    </source>
</evidence>
<accession>A0A9P6VHV9</accession>
<keyword evidence="2 4" id="KW-0479">Metal-binding</keyword>
<dbReference type="PROSITE" id="PS00086">
    <property type="entry name" value="CYTOCHROME_P450"/>
    <property type="match status" value="1"/>
</dbReference>
<comment type="caution">
    <text evidence="6">The sequence shown here is derived from an EMBL/GenBank/DDBJ whole genome shotgun (WGS) entry which is preliminary data.</text>
</comment>
<reference evidence="6" key="1">
    <citation type="submission" date="2019-07" db="EMBL/GenBank/DDBJ databases">
        <title>Hyphodiscus hymeniophilus genome sequencing and assembly.</title>
        <authorList>
            <person name="Kramer G."/>
            <person name="Nodwell J."/>
        </authorList>
    </citation>
    <scope>NUCLEOTIDE SEQUENCE</scope>
    <source>
        <strain evidence="6">ATCC 34498</strain>
    </source>
</reference>
<dbReference type="CDD" id="cd11062">
    <property type="entry name" value="CYP58-like"/>
    <property type="match status" value="1"/>
</dbReference>
<dbReference type="PRINTS" id="PR00463">
    <property type="entry name" value="EP450I"/>
</dbReference>
<keyword evidence="4 5" id="KW-0349">Heme</keyword>
<evidence type="ECO:0000256" key="3">
    <source>
        <dbReference type="ARBA" id="ARBA00023004"/>
    </source>
</evidence>
<dbReference type="GO" id="GO:0005506">
    <property type="term" value="F:iron ion binding"/>
    <property type="evidence" value="ECO:0007669"/>
    <property type="project" value="InterPro"/>
</dbReference>
<dbReference type="EMBL" id="VNKQ01000010">
    <property type="protein sequence ID" value="KAG0648396.1"/>
    <property type="molecule type" value="Genomic_DNA"/>
</dbReference>
<feature type="binding site" description="axial binding residue" evidence="4">
    <location>
        <position position="426"/>
    </location>
    <ligand>
        <name>heme</name>
        <dbReference type="ChEBI" id="CHEBI:30413"/>
    </ligand>
    <ligandPart>
        <name>Fe</name>
        <dbReference type="ChEBI" id="CHEBI:18248"/>
    </ligandPart>
</feature>
<dbReference type="GO" id="GO:0020037">
    <property type="term" value="F:heme binding"/>
    <property type="evidence" value="ECO:0007669"/>
    <property type="project" value="InterPro"/>
</dbReference>
<protein>
    <submittedName>
        <fullName evidence="6">Cytochrome P450 monooxygenase yanH</fullName>
    </submittedName>
</protein>
<evidence type="ECO:0000313" key="6">
    <source>
        <dbReference type="EMBL" id="KAG0648396.1"/>
    </source>
</evidence>
<keyword evidence="5 6" id="KW-0503">Monooxygenase</keyword>
<dbReference type="Pfam" id="PF00067">
    <property type="entry name" value="p450"/>
    <property type="match status" value="1"/>
</dbReference>
<comment type="cofactor">
    <cofactor evidence="1 4">
        <name>heme</name>
        <dbReference type="ChEBI" id="CHEBI:30413"/>
    </cofactor>
</comment>
<sequence>MGDFNLPVVALSLLLAFFIGSLVKGVLYNLYLHPLADIPGPKLAAASFLYQTFFSLSGGKSRYYIKVAELHEQYGPVVRITPHEVHLSDPAHYDVMYSVGSKYAKSMAYYGALGAGYSTFVSSTAEVHKPRRAKLDPFFSRRMVLSLEHLVQSRAEKLCQIITSRFSKSQAVDLYHAFRSISVDVISDYAFGESYELLARDDLGKEFFDDLAGLGPTWWVFQQLPAVQKFALSLPIPIAKAMSKPLKQLLECAERAKAQVLVIKAKMDAGEKVEKPCIFESLLSPDEGYVIPSPDQIKDEAYAILNAASDTTGNAMTVAAYNVVTNPEIYRALTAELKEAFPNPGEKLDFMKLEKLPYLTGVIKEGLRLSFGVPGRLPRVVPYPGATFNGYFLPPGKFDPTRWLDPKETRRIEKVFVPFSKGSRACAGINLAYCELYLTLGTLFRRFENLTANHLTGEDLAYNDYFSAQTPLTATKFHVTERKE</sequence>
<dbReference type="InterPro" id="IPR050121">
    <property type="entry name" value="Cytochrome_P450_monoxygenase"/>
</dbReference>
<dbReference type="GO" id="GO:0016705">
    <property type="term" value="F:oxidoreductase activity, acting on paired donors, with incorporation or reduction of molecular oxygen"/>
    <property type="evidence" value="ECO:0007669"/>
    <property type="project" value="InterPro"/>
</dbReference>
<dbReference type="OrthoDB" id="3945418at2759"/>